<feature type="domain" description="Major facilitator superfamily (MFS) profile" evidence="7">
    <location>
        <begin position="138"/>
        <end position="610"/>
    </location>
</feature>
<evidence type="ECO:0000256" key="3">
    <source>
        <dbReference type="ARBA" id="ARBA00022989"/>
    </source>
</evidence>
<evidence type="ECO:0000256" key="4">
    <source>
        <dbReference type="ARBA" id="ARBA00023136"/>
    </source>
</evidence>
<feature type="transmembrane region" description="Helical" evidence="6">
    <location>
        <begin position="354"/>
        <end position="375"/>
    </location>
</feature>
<dbReference type="Gene3D" id="1.20.1250.20">
    <property type="entry name" value="MFS general substrate transporter like domains"/>
    <property type="match status" value="3"/>
</dbReference>
<dbReference type="InterPro" id="IPR005828">
    <property type="entry name" value="MFS_sugar_transport-like"/>
</dbReference>
<dbReference type="InterPro" id="IPR036259">
    <property type="entry name" value="MFS_trans_sf"/>
</dbReference>
<evidence type="ECO:0000256" key="5">
    <source>
        <dbReference type="SAM" id="MobiDB-lite"/>
    </source>
</evidence>
<keyword evidence="3 6" id="KW-1133">Transmembrane helix</keyword>
<feature type="transmembrane region" description="Helical" evidence="6">
    <location>
        <begin position="1082"/>
        <end position="1099"/>
    </location>
</feature>
<accession>A0AAD9UW30</accession>
<feature type="transmembrane region" description="Helical" evidence="6">
    <location>
        <begin position="1133"/>
        <end position="1151"/>
    </location>
</feature>
<feature type="transmembrane region" description="Helical" evidence="6">
    <location>
        <begin position="877"/>
        <end position="900"/>
    </location>
</feature>
<feature type="transmembrane region" description="Helical" evidence="6">
    <location>
        <begin position="440"/>
        <end position="461"/>
    </location>
</feature>
<feature type="transmembrane region" description="Helical" evidence="6">
    <location>
        <begin position="1166"/>
        <end position="1187"/>
    </location>
</feature>
<name>A0AAD9UW30_ACRCE</name>
<organism evidence="8 9">
    <name type="scientific">Acropora cervicornis</name>
    <name type="common">Staghorn coral</name>
    <dbReference type="NCBI Taxonomy" id="6130"/>
    <lineage>
        <taxon>Eukaryota</taxon>
        <taxon>Metazoa</taxon>
        <taxon>Cnidaria</taxon>
        <taxon>Anthozoa</taxon>
        <taxon>Hexacorallia</taxon>
        <taxon>Scleractinia</taxon>
        <taxon>Astrocoeniina</taxon>
        <taxon>Acroporidae</taxon>
        <taxon>Acropora</taxon>
    </lineage>
</organism>
<keyword evidence="9" id="KW-1185">Reference proteome</keyword>
<feature type="transmembrane region" description="Helical" evidence="6">
    <location>
        <begin position="1199"/>
        <end position="1221"/>
    </location>
</feature>
<sequence>MGTSSCAARIGSFLSPYIIFLERVHPILPYGIMSALAFVAGILCTLLPETRFKPTLENVDQMVAEDSNEEEKRAETREKHDKIALVNRNLSTVQVQGRATARDPHSEAALLFLLEMGLTADQVFDRIGSFGRFQLLMLFLFNILEWFWFGWPVLLMTFIAAEPKWRCTNQGNAIANDSFNGSSALNNSAPIVLCPLTHPVGPGQNNYDLRCTIPRNLWEFEDTMTSVVTQFDLVCDKAIYGTISSSLIFGGWIFGSIVVGALADKFGRKIMVFSFGFLIALFSLLSASPHAYWLFAVFRLIVGISIGGGSMSTFVLLTELAGPKHRSLIGTSLWYCWTLSLIALAGVAYLVRNWRTLCIVTGAPAIVVTLIWFLTPESLRWLLVKGKMGEAEKLYRRIARMNRKTLPAESLEIDTATDTQTRLGDFRDLFKTRHLTKTTLISWVCWFVNALVYYGVFLSAPSVGGNLYLNFFLASLVELPAIPIGVWIYNRFGRKKGVIVPMILASFGAIGAVLLTTDDESNTGFVVGKIFLSMVWAKFWIMISFDGVFIYSSELFPTVIRFYKLRNLLLRVEERVHPILPYGIMSALAFVAGILCILLPETRFKPTLENVDQMVAEDSNEEEKGGETPEKDEKIALVKDKQNNDLLEDPHSEAAFLVLLEMGLTADQVFDRIGSFGRFQLLMLFLFNILEWFWFGWPVLLMTFIAAEPKWRCTNQGNAIANDSFNGSSVFNNSAPIVLCPLTHPVGPGQKNYDLRCTIPRNLWEFEDTMTSVVTQFDLVCDKAIYGTISSSLIFGGWIFGSVVVGALADKFGRKIMVFSFGFLIALFSLLSASPHAYWLFAVFRLIVGISIESGSWRRNRKEGACEQFNRDMKTMLISFFFFLRQFLFSTIVCRGGSMSTFVLLTELAGPKHRSLIGTSLWYCWTLSLIALAGVAYFVRNWRTLCIVTGAPAIVDHNPSGRFLNREETDEINVNNNKKWKLRIYSTPSHNLTDSSLNLVSQSESLELNIQSYEFVSRLEGMQLSDLIPESLRWLLVKGKMEEAEKLYRRIARMNRKTLPAESLEIDTATDTQTRLGDFRDLFVNALVYYGVFLSAPSVGGNLYLNFFLASLVELPAIPISVWVCNRFGRKKCVIVPMILASFGAIGAVLLTTDDESNTGFVVGKIFLSMVWAKFWIMISFDGVYIYSSELFPTVIRNLGMGTSSCAARIGSFLSPFVIFLERVHPILPYGIMSALAFVAGILCILLPETRFKPTLENVNQMVIEDSNEEEKGDEKPEKDEKIALVKDKQNDLPA</sequence>
<dbReference type="PROSITE" id="PS50850">
    <property type="entry name" value="MFS"/>
    <property type="match status" value="1"/>
</dbReference>
<feature type="transmembrane region" description="Helical" evidence="6">
    <location>
        <begin position="839"/>
        <end position="857"/>
    </location>
</feature>
<comment type="subcellular location">
    <subcellularLocation>
        <location evidence="1">Membrane</location>
        <topology evidence="1">Multi-pass membrane protein</topology>
    </subcellularLocation>
</comment>
<feature type="transmembrane region" description="Helical" evidence="6">
    <location>
        <begin position="238"/>
        <end position="263"/>
    </location>
</feature>
<feature type="transmembrane region" description="Helical" evidence="6">
    <location>
        <begin position="816"/>
        <end position="833"/>
    </location>
</feature>
<comment type="caution">
    <text evidence="8">The sequence shown here is derived from an EMBL/GenBank/DDBJ whole genome shotgun (WGS) entry which is preliminary data.</text>
</comment>
<dbReference type="Proteomes" id="UP001249851">
    <property type="component" value="Unassembled WGS sequence"/>
</dbReference>
<feature type="transmembrane region" description="Helical" evidence="6">
    <location>
        <begin position="135"/>
        <end position="161"/>
    </location>
</feature>
<feature type="region of interest" description="Disordered" evidence="5">
    <location>
        <begin position="1265"/>
        <end position="1295"/>
    </location>
</feature>
<dbReference type="PROSITE" id="PS00217">
    <property type="entry name" value="SUGAR_TRANSPORT_2"/>
    <property type="match status" value="1"/>
</dbReference>
<dbReference type="Pfam" id="PF00083">
    <property type="entry name" value="Sugar_tr"/>
    <property type="match status" value="3"/>
</dbReference>
<gene>
    <name evidence="8" type="ORF">P5673_027246</name>
</gene>
<proteinExistence type="predicted"/>
<feature type="transmembrane region" description="Helical" evidence="6">
    <location>
        <begin position="293"/>
        <end position="316"/>
    </location>
</feature>
<dbReference type="InterPro" id="IPR005829">
    <property type="entry name" value="Sugar_transporter_CS"/>
</dbReference>
<feature type="transmembrane region" description="Helical" evidence="6">
    <location>
        <begin position="920"/>
        <end position="939"/>
    </location>
</feature>
<feature type="transmembrane region" description="Helical" evidence="6">
    <location>
        <begin position="498"/>
        <end position="517"/>
    </location>
</feature>
<evidence type="ECO:0000313" key="8">
    <source>
        <dbReference type="EMBL" id="KAK2551822.1"/>
    </source>
</evidence>
<feature type="transmembrane region" description="Helical" evidence="6">
    <location>
        <begin position="270"/>
        <end position="287"/>
    </location>
</feature>
<evidence type="ECO:0000256" key="6">
    <source>
        <dbReference type="SAM" id="Phobius"/>
    </source>
</evidence>
<feature type="transmembrane region" description="Helical" evidence="6">
    <location>
        <begin position="328"/>
        <end position="348"/>
    </location>
</feature>
<dbReference type="InterPro" id="IPR020846">
    <property type="entry name" value="MFS_dom"/>
</dbReference>
<dbReference type="GO" id="GO:0022857">
    <property type="term" value="F:transmembrane transporter activity"/>
    <property type="evidence" value="ECO:0007669"/>
    <property type="project" value="InterPro"/>
</dbReference>
<feature type="transmembrane region" description="Helical" evidence="6">
    <location>
        <begin position="682"/>
        <end position="707"/>
    </location>
</feature>
<feature type="transmembrane region" description="Helical" evidence="6">
    <location>
        <begin position="27"/>
        <end position="47"/>
    </location>
</feature>
<reference evidence="8" key="1">
    <citation type="journal article" date="2023" name="G3 (Bethesda)">
        <title>Whole genome assembly and annotation of the endangered Caribbean coral Acropora cervicornis.</title>
        <authorList>
            <person name="Selwyn J.D."/>
            <person name="Vollmer S.V."/>
        </authorList>
    </citation>
    <scope>NUCLEOTIDE SEQUENCE</scope>
    <source>
        <strain evidence="8">K2</strain>
    </source>
</reference>
<evidence type="ECO:0000256" key="1">
    <source>
        <dbReference type="ARBA" id="ARBA00004141"/>
    </source>
</evidence>
<evidence type="ECO:0000256" key="2">
    <source>
        <dbReference type="ARBA" id="ARBA00022692"/>
    </source>
</evidence>
<evidence type="ECO:0000259" key="7">
    <source>
        <dbReference type="PROSITE" id="PS50850"/>
    </source>
</evidence>
<keyword evidence="2 6" id="KW-0812">Transmembrane</keyword>
<dbReference type="GO" id="GO:0016020">
    <property type="term" value="C:membrane"/>
    <property type="evidence" value="ECO:0007669"/>
    <property type="project" value="UniProtKB-SubCell"/>
</dbReference>
<keyword evidence="4 6" id="KW-0472">Membrane</keyword>
<feature type="compositionally biased region" description="Basic and acidic residues" evidence="5">
    <location>
        <begin position="1273"/>
        <end position="1295"/>
    </location>
</feature>
<feature type="transmembrane region" description="Helical" evidence="6">
    <location>
        <begin position="1227"/>
        <end position="1247"/>
    </location>
</feature>
<evidence type="ECO:0000313" key="9">
    <source>
        <dbReference type="Proteomes" id="UP001249851"/>
    </source>
</evidence>
<dbReference type="SUPFAM" id="SSF103473">
    <property type="entry name" value="MFS general substrate transporter"/>
    <property type="match status" value="3"/>
</dbReference>
<feature type="transmembrane region" description="Helical" evidence="6">
    <location>
        <begin position="784"/>
        <end position="809"/>
    </location>
</feature>
<reference evidence="8" key="2">
    <citation type="journal article" date="2023" name="Science">
        <title>Genomic signatures of disease resistance in endangered staghorn corals.</title>
        <authorList>
            <person name="Vollmer S.V."/>
            <person name="Selwyn J.D."/>
            <person name="Despard B.A."/>
            <person name="Roesel C.L."/>
        </authorList>
    </citation>
    <scope>NUCLEOTIDE SEQUENCE</scope>
    <source>
        <strain evidence="8">K2</strain>
    </source>
</reference>
<dbReference type="EMBL" id="JARQWQ010000093">
    <property type="protein sequence ID" value="KAK2551822.1"/>
    <property type="molecule type" value="Genomic_DNA"/>
</dbReference>
<feature type="transmembrane region" description="Helical" evidence="6">
    <location>
        <begin position="1105"/>
        <end position="1126"/>
    </location>
</feature>
<feature type="transmembrane region" description="Helical" evidence="6">
    <location>
        <begin position="467"/>
        <end position="489"/>
    </location>
</feature>
<dbReference type="PROSITE" id="PS00216">
    <property type="entry name" value="SUGAR_TRANSPORT_1"/>
    <property type="match status" value="1"/>
</dbReference>
<feature type="transmembrane region" description="Helical" evidence="6">
    <location>
        <begin position="579"/>
        <end position="600"/>
    </location>
</feature>
<protein>
    <submittedName>
        <fullName evidence="8">Solute carrier family 22 member 13</fullName>
    </submittedName>
</protein>
<dbReference type="PANTHER" id="PTHR24064">
    <property type="entry name" value="SOLUTE CARRIER FAMILY 22 MEMBER"/>
    <property type="match status" value="1"/>
</dbReference>